<organism evidence="1 2">
    <name type="scientific">Nitrosomonas communis</name>
    <dbReference type="NCBI Taxonomy" id="44574"/>
    <lineage>
        <taxon>Bacteria</taxon>
        <taxon>Pseudomonadati</taxon>
        <taxon>Pseudomonadota</taxon>
        <taxon>Betaproteobacteria</taxon>
        <taxon>Nitrosomonadales</taxon>
        <taxon>Nitrosomonadaceae</taxon>
        <taxon>Nitrosomonas</taxon>
    </lineage>
</organism>
<dbReference type="AlphaFoldDB" id="A0A1I4V918"/>
<gene>
    <name evidence="1" type="ORF">SAMN05421863_10782</name>
</gene>
<name>A0A1I4V918_9PROT</name>
<protein>
    <submittedName>
        <fullName evidence="1">Uncharacterized protein</fullName>
    </submittedName>
</protein>
<reference evidence="2" key="1">
    <citation type="submission" date="2016-10" db="EMBL/GenBank/DDBJ databases">
        <authorList>
            <person name="Varghese N."/>
            <person name="Submissions S."/>
        </authorList>
    </citation>
    <scope>NUCLEOTIDE SEQUENCE [LARGE SCALE GENOMIC DNA]</scope>
    <source>
        <strain evidence="2">Nm44</strain>
    </source>
</reference>
<proteinExistence type="predicted"/>
<accession>A0A1I4V918</accession>
<evidence type="ECO:0000313" key="2">
    <source>
        <dbReference type="Proteomes" id="UP000183287"/>
    </source>
</evidence>
<keyword evidence="2" id="KW-1185">Reference proteome</keyword>
<dbReference type="EMBL" id="FOUB01000078">
    <property type="protein sequence ID" value="SFM97687.1"/>
    <property type="molecule type" value="Genomic_DNA"/>
</dbReference>
<dbReference type="Proteomes" id="UP000183287">
    <property type="component" value="Unassembled WGS sequence"/>
</dbReference>
<sequence length="103" mass="11658">MAMLDSPIFLARTSKSLACSYTSLPLATRAIIMLPFISCSYYLIYEIEMELDIAPPIVDAVLATAQTKAQLLLRLKPFIKVVNHTSNRYSDHRNQIPLVKKIF</sequence>
<evidence type="ECO:0000313" key="1">
    <source>
        <dbReference type="EMBL" id="SFM97687.1"/>
    </source>
</evidence>